<evidence type="ECO:0000256" key="12">
    <source>
        <dbReference type="ARBA" id="ARBA00037975"/>
    </source>
</evidence>
<evidence type="ECO:0000256" key="3">
    <source>
        <dbReference type="ARBA" id="ARBA00022448"/>
    </source>
</evidence>
<evidence type="ECO:0000256" key="5">
    <source>
        <dbReference type="ARBA" id="ARBA00022617"/>
    </source>
</evidence>
<evidence type="ECO:0000313" key="16">
    <source>
        <dbReference type="EMBL" id="MEM5426365.1"/>
    </source>
</evidence>
<accession>A0ABU9S264</accession>
<evidence type="ECO:0000256" key="10">
    <source>
        <dbReference type="ARBA" id="ARBA00023004"/>
    </source>
</evidence>
<evidence type="ECO:0000256" key="14">
    <source>
        <dbReference type="SAM" id="Phobius"/>
    </source>
</evidence>
<dbReference type="InterPro" id="IPR052168">
    <property type="entry name" value="Cytochrome_b561_oxidase"/>
</dbReference>
<dbReference type="Proteomes" id="UP001489897">
    <property type="component" value="Unassembled WGS sequence"/>
</dbReference>
<feature type="domain" description="Cytochrome b561 bacterial/Ni-hydrogenase" evidence="15">
    <location>
        <begin position="109"/>
        <end position="274"/>
    </location>
</feature>
<evidence type="ECO:0000313" key="17">
    <source>
        <dbReference type="Proteomes" id="UP001489897"/>
    </source>
</evidence>
<feature type="transmembrane region" description="Helical" evidence="14">
    <location>
        <begin position="146"/>
        <end position="166"/>
    </location>
</feature>
<name>A0ABU9S264_9BURK</name>
<evidence type="ECO:0000256" key="9">
    <source>
        <dbReference type="ARBA" id="ARBA00022989"/>
    </source>
</evidence>
<keyword evidence="11 14" id="KW-0472">Membrane</keyword>
<evidence type="ECO:0000256" key="8">
    <source>
        <dbReference type="ARBA" id="ARBA00022982"/>
    </source>
</evidence>
<evidence type="ECO:0000256" key="4">
    <source>
        <dbReference type="ARBA" id="ARBA00022475"/>
    </source>
</evidence>
<keyword evidence="4" id="KW-1003">Cell membrane</keyword>
<keyword evidence="17" id="KW-1185">Reference proteome</keyword>
<evidence type="ECO:0000256" key="1">
    <source>
        <dbReference type="ARBA" id="ARBA00001970"/>
    </source>
</evidence>
<keyword evidence="7" id="KW-0479">Metal-binding</keyword>
<comment type="cofactor">
    <cofactor evidence="1">
        <name>heme b</name>
        <dbReference type="ChEBI" id="CHEBI:60344"/>
    </cofactor>
</comment>
<comment type="similarity">
    <text evidence="12">Belongs to the cytochrome b561 family.</text>
</comment>
<keyword evidence="9 14" id="KW-1133">Transmembrane helix</keyword>
<evidence type="ECO:0000256" key="6">
    <source>
        <dbReference type="ARBA" id="ARBA00022692"/>
    </source>
</evidence>
<dbReference type="PANTHER" id="PTHR30529:SF1">
    <property type="entry name" value="CYTOCHROME B561 HOMOLOG 2"/>
    <property type="match status" value="1"/>
</dbReference>
<protein>
    <submittedName>
        <fullName evidence="16">Cytochrome b/b6 domain-containing protein</fullName>
    </submittedName>
</protein>
<keyword evidence="5" id="KW-0349">Heme</keyword>
<evidence type="ECO:0000259" key="15">
    <source>
        <dbReference type="Pfam" id="PF01292"/>
    </source>
</evidence>
<evidence type="ECO:0000256" key="2">
    <source>
        <dbReference type="ARBA" id="ARBA00004651"/>
    </source>
</evidence>
<sequence length="274" mass="30204">MAALVQTPAQQYVRWLDKEIHTIPVLDGLSVLLRQNPPDHGIESAKGGTRGGVPIQPNDFGREEVMNRMSRAAKRSSSRAGEPLTAIPQDGQSGLRDSSELAAGTERGRYDGIARFFHWTFAVWIIYASVAGYSLTRVANGPVHDFLSRLNMSIATVLIVLFPLRVGWKLVRIAPPALPDVSVEQQLLARVVHVLIYVMIFAVLASGFLMVPNGYPFFGLVEIHTPFQKGPLTDELFAVHRASCALLVGLVMLHVAAVIKHQLISRNDVLRRML</sequence>
<dbReference type="InterPro" id="IPR016174">
    <property type="entry name" value="Di-haem_cyt_TM"/>
</dbReference>
<feature type="transmembrane region" description="Helical" evidence="14">
    <location>
        <begin position="187"/>
        <end position="211"/>
    </location>
</feature>
<dbReference type="Pfam" id="PF01292">
    <property type="entry name" value="Ni_hydr_CYTB"/>
    <property type="match status" value="1"/>
</dbReference>
<feature type="region of interest" description="Disordered" evidence="13">
    <location>
        <begin position="71"/>
        <end position="98"/>
    </location>
</feature>
<comment type="subcellular location">
    <subcellularLocation>
        <location evidence="2">Cell membrane</location>
        <topology evidence="2">Multi-pass membrane protein</topology>
    </subcellularLocation>
</comment>
<dbReference type="SUPFAM" id="SSF81342">
    <property type="entry name" value="Transmembrane di-heme cytochromes"/>
    <property type="match status" value="1"/>
</dbReference>
<keyword evidence="3" id="KW-0813">Transport</keyword>
<keyword evidence="10" id="KW-0408">Iron</keyword>
<feature type="transmembrane region" description="Helical" evidence="14">
    <location>
        <begin position="116"/>
        <end position="134"/>
    </location>
</feature>
<proteinExistence type="inferred from homology"/>
<dbReference type="RefSeq" id="WP_342950032.1">
    <property type="nucleotide sequence ID" value="NZ_JAYMRV010000016.1"/>
</dbReference>
<dbReference type="PANTHER" id="PTHR30529">
    <property type="entry name" value="CYTOCHROME B561"/>
    <property type="match status" value="1"/>
</dbReference>
<evidence type="ECO:0000256" key="7">
    <source>
        <dbReference type="ARBA" id="ARBA00022723"/>
    </source>
</evidence>
<reference evidence="16 17" key="1">
    <citation type="submission" date="2024-01" db="EMBL/GenBank/DDBJ databases">
        <title>The diversity of rhizobia nodulating Mimosa spp. in eleven states of Brazil covering several biomes is determined by host plant, location, and edaphic factors.</title>
        <authorList>
            <person name="Rouws L."/>
            <person name="Barauna A."/>
            <person name="Beukes C."/>
            <person name="De Faria S.M."/>
            <person name="Gross E."/>
            <person name="Dos Reis Junior F.B."/>
            <person name="Simon M."/>
            <person name="Maluk M."/>
            <person name="Odee D.W."/>
            <person name="Kenicer G."/>
            <person name="Young J.P.W."/>
            <person name="Reis V.M."/>
            <person name="Zilli J."/>
            <person name="James E.K."/>
        </authorList>
    </citation>
    <scope>NUCLEOTIDE SEQUENCE [LARGE SCALE GENOMIC DNA]</scope>
    <source>
        <strain evidence="16 17">JPY167</strain>
    </source>
</reference>
<comment type="caution">
    <text evidence="16">The sequence shown here is derived from an EMBL/GenBank/DDBJ whole genome shotgun (WGS) entry which is preliminary data.</text>
</comment>
<evidence type="ECO:0000256" key="13">
    <source>
        <dbReference type="SAM" id="MobiDB-lite"/>
    </source>
</evidence>
<feature type="transmembrane region" description="Helical" evidence="14">
    <location>
        <begin position="238"/>
        <end position="259"/>
    </location>
</feature>
<gene>
    <name evidence="16" type="ORF">VSR73_35950</name>
</gene>
<dbReference type="EMBL" id="JAYMRV010000016">
    <property type="protein sequence ID" value="MEM5426365.1"/>
    <property type="molecule type" value="Genomic_DNA"/>
</dbReference>
<evidence type="ECO:0000256" key="11">
    <source>
        <dbReference type="ARBA" id="ARBA00023136"/>
    </source>
</evidence>
<keyword evidence="8" id="KW-0249">Electron transport</keyword>
<dbReference type="InterPro" id="IPR011577">
    <property type="entry name" value="Cyt_b561_bac/Ni-Hgenase"/>
</dbReference>
<feature type="region of interest" description="Disordered" evidence="13">
    <location>
        <begin position="41"/>
        <end position="60"/>
    </location>
</feature>
<keyword evidence="6 14" id="KW-0812">Transmembrane</keyword>
<organism evidence="16 17">
    <name type="scientific">Paraburkholderia ferrariae</name>
    <dbReference type="NCBI Taxonomy" id="386056"/>
    <lineage>
        <taxon>Bacteria</taxon>
        <taxon>Pseudomonadati</taxon>
        <taxon>Pseudomonadota</taxon>
        <taxon>Betaproteobacteria</taxon>
        <taxon>Burkholderiales</taxon>
        <taxon>Burkholderiaceae</taxon>
        <taxon>Paraburkholderia</taxon>
    </lineage>
</organism>